<dbReference type="Pfam" id="PF04539">
    <property type="entry name" value="Sigma70_r3"/>
    <property type="match status" value="1"/>
</dbReference>
<proteinExistence type="predicted"/>
<dbReference type="GO" id="GO:0016987">
    <property type="term" value="F:sigma factor activity"/>
    <property type="evidence" value="ECO:0007669"/>
    <property type="project" value="UniProtKB-KW"/>
</dbReference>
<dbReference type="NCBIfam" id="NF005413">
    <property type="entry name" value="PRK06986.1"/>
    <property type="match status" value="1"/>
</dbReference>
<dbReference type="InterPro" id="IPR013325">
    <property type="entry name" value="RNA_pol_sigma_r2"/>
</dbReference>
<evidence type="ECO:0000256" key="1">
    <source>
        <dbReference type="ARBA" id="ARBA00023015"/>
    </source>
</evidence>
<dbReference type="GO" id="GO:0003899">
    <property type="term" value="F:DNA-directed RNA polymerase activity"/>
    <property type="evidence" value="ECO:0007669"/>
    <property type="project" value="InterPro"/>
</dbReference>
<dbReference type="CDD" id="cd06171">
    <property type="entry name" value="Sigma70_r4"/>
    <property type="match status" value="1"/>
</dbReference>
<dbReference type="InterPro" id="IPR007627">
    <property type="entry name" value="RNA_pol_sigma70_r2"/>
</dbReference>
<evidence type="ECO:0000313" key="6">
    <source>
        <dbReference type="EMBL" id="SHH99642.1"/>
    </source>
</evidence>
<evidence type="ECO:0000256" key="4">
    <source>
        <dbReference type="ARBA" id="ARBA00023163"/>
    </source>
</evidence>
<evidence type="ECO:0000313" key="7">
    <source>
        <dbReference type="Proteomes" id="UP000184389"/>
    </source>
</evidence>
<dbReference type="Gene3D" id="1.10.1740.10">
    <property type="match status" value="1"/>
</dbReference>
<dbReference type="GO" id="GO:0006352">
    <property type="term" value="P:DNA-templated transcription initiation"/>
    <property type="evidence" value="ECO:0007669"/>
    <property type="project" value="InterPro"/>
</dbReference>
<organism evidence="6 7">
    <name type="scientific">Sporanaerobacter acetigenes DSM 13106</name>
    <dbReference type="NCBI Taxonomy" id="1123281"/>
    <lineage>
        <taxon>Bacteria</taxon>
        <taxon>Bacillati</taxon>
        <taxon>Bacillota</taxon>
        <taxon>Tissierellia</taxon>
        <taxon>Tissierellales</taxon>
        <taxon>Sporanaerobacteraceae</taxon>
        <taxon>Sporanaerobacter</taxon>
    </lineage>
</organism>
<keyword evidence="7" id="KW-1185">Reference proteome</keyword>
<keyword evidence="2" id="KW-0731">Sigma factor</keyword>
<evidence type="ECO:0000256" key="2">
    <source>
        <dbReference type="ARBA" id="ARBA00023082"/>
    </source>
</evidence>
<dbReference type="SUPFAM" id="SSF88946">
    <property type="entry name" value="Sigma2 domain of RNA polymerase sigma factors"/>
    <property type="match status" value="1"/>
</dbReference>
<dbReference type="RefSeq" id="WP_072744350.1">
    <property type="nucleotide sequence ID" value="NZ_FQXR01000007.1"/>
</dbReference>
<protein>
    <submittedName>
        <fullName evidence="6">RNA polymerase, sigma 28 subunit, SigD/FliA/WhiG</fullName>
    </submittedName>
</protein>
<dbReference type="Pfam" id="PF04542">
    <property type="entry name" value="Sigma70_r2"/>
    <property type="match status" value="1"/>
</dbReference>
<evidence type="ECO:0000259" key="5">
    <source>
        <dbReference type="PROSITE" id="PS00716"/>
    </source>
</evidence>
<dbReference type="AlphaFoldDB" id="A0A1M5XJ33"/>
<dbReference type="InterPro" id="IPR007630">
    <property type="entry name" value="RNA_pol_sigma70_r4"/>
</dbReference>
<accession>A0A1M5XJ33</accession>
<name>A0A1M5XJ33_9FIRM</name>
<dbReference type="PANTHER" id="PTHR30385:SF7">
    <property type="entry name" value="RNA POLYMERASE SIGMA FACTOR FLIA"/>
    <property type="match status" value="1"/>
</dbReference>
<dbReference type="Proteomes" id="UP000184389">
    <property type="component" value="Unassembled WGS sequence"/>
</dbReference>
<dbReference type="Pfam" id="PF04545">
    <property type="entry name" value="Sigma70_r4"/>
    <property type="match status" value="1"/>
</dbReference>
<keyword evidence="4" id="KW-0804">Transcription</keyword>
<keyword evidence="1" id="KW-0805">Transcription regulation</keyword>
<dbReference type="InterPro" id="IPR012845">
    <property type="entry name" value="RNA_pol_sigma_FliA_WhiG"/>
</dbReference>
<feature type="domain" description="RNA polymerase sigma-70" evidence="5">
    <location>
        <begin position="210"/>
        <end position="236"/>
    </location>
</feature>
<dbReference type="PANTHER" id="PTHR30385">
    <property type="entry name" value="SIGMA FACTOR F FLAGELLAR"/>
    <property type="match status" value="1"/>
</dbReference>
<dbReference type="InterPro" id="IPR007624">
    <property type="entry name" value="RNA_pol_sigma70_r3"/>
</dbReference>
<dbReference type="InterPro" id="IPR000943">
    <property type="entry name" value="RNA_pol_sigma70"/>
</dbReference>
<dbReference type="NCBIfam" id="TIGR02479">
    <property type="entry name" value="FliA_WhiG"/>
    <property type="match status" value="1"/>
</dbReference>
<dbReference type="OrthoDB" id="9799825at2"/>
<dbReference type="PROSITE" id="PS00716">
    <property type="entry name" value="SIGMA70_2"/>
    <property type="match status" value="1"/>
</dbReference>
<dbReference type="NCBIfam" id="TIGR02937">
    <property type="entry name" value="sigma70-ECF"/>
    <property type="match status" value="1"/>
</dbReference>
<sequence>MTTEELWEKYKETSNQELKEELIVKYIPLVKIVAGRMYNFYGSKVEFDDLVGYGVLGLIDSIDKFDLDKNIKFETYAQIRIRGSIIDNIRKLDWIPRSLRKKAKEVQKAMLELENKLGHTPSNEELSSYMDISIDEVENLLSDISTFNMISLEEFLTDKSHGVLESKSDLDSPEFIYEKSEIQGNLIEAIEELPEKEKLIISLYYYDELTYKEIGNILNLSESRISQIHSKSILKIKNYLIKKGINSD</sequence>
<dbReference type="GO" id="GO:0003677">
    <property type="term" value="F:DNA binding"/>
    <property type="evidence" value="ECO:0007669"/>
    <property type="project" value="UniProtKB-KW"/>
</dbReference>
<gene>
    <name evidence="6" type="ORF">SAMN02745180_01679</name>
</gene>
<keyword evidence="3" id="KW-0238">DNA-binding</keyword>
<dbReference type="InterPro" id="IPR014284">
    <property type="entry name" value="RNA_pol_sigma-70_dom"/>
</dbReference>
<dbReference type="PRINTS" id="PR00046">
    <property type="entry name" value="SIGMA70FCT"/>
</dbReference>
<dbReference type="InterPro" id="IPR013324">
    <property type="entry name" value="RNA_pol_sigma_r3/r4-like"/>
</dbReference>
<dbReference type="PIRSF" id="PIRSF000770">
    <property type="entry name" value="RNA_pol_sigma-SigE/K"/>
    <property type="match status" value="1"/>
</dbReference>
<dbReference type="SUPFAM" id="SSF88659">
    <property type="entry name" value="Sigma3 and sigma4 domains of RNA polymerase sigma factors"/>
    <property type="match status" value="2"/>
</dbReference>
<reference evidence="6 7" key="1">
    <citation type="submission" date="2016-11" db="EMBL/GenBank/DDBJ databases">
        <authorList>
            <person name="Jaros S."/>
            <person name="Januszkiewicz K."/>
            <person name="Wedrychowicz H."/>
        </authorList>
    </citation>
    <scope>NUCLEOTIDE SEQUENCE [LARGE SCALE GENOMIC DNA]</scope>
    <source>
        <strain evidence="6 7">DSM 13106</strain>
    </source>
</reference>
<evidence type="ECO:0000256" key="3">
    <source>
        <dbReference type="ARBA" id="ARBA00023125"/>
    </source>
</evidence>
<dbReference type="Gene3D" id="1.20.140.160">
    <property type="match status" value="1"/>
</dbReference>
<dbReference type="EMBL" id="FQXR01000007">
    <property type="protein sequence ID" value="SHH99642.1"/>
    <property type="molecule type" value="Genomic_DNA"/>
</dbReference>
<dbReference type="STRING" id="1123281.SAMN02745180_01679"/>